<reference evidence="2 3" key="1">
    <citation type="submission" date="2024-07" db="EMBL/GenBank/DDBJ databases">
        <title>Section-level genome sequencing and comparative genomics of Aspergillus sections Usti and Cavernicolus.</title>
        <authorList>
            <consortium name="Lawrence Berkeley National Laboratory"/>
            <person name="Nybo J.L."/>
            <person name="Vesth T.C."/>
            <person name="Theobald S."/>
            <person name="Frisvad J.C."/>
            <person name="Larsen T.O."/>
            <person name="Kjaerboelling I."/>
            <person name="Rothschild-Mancinelli K."/>
            <person name="Lyhne E.K."/>
            <person name="Kogle M.E."/>
            <person name="Barry K."/>
            <person name="Clum A."/>
            <person name="Na H."/>
            <person name="Ledsgaard L."/>
            <person name="Lin J."/>
            <person name="Lipzen A."/>
            <person name="Kuo A."/>
            <person name="Riley R."/>
            <person name="Mondo S."/>
            <person name="Labutti K."/>
            <person name="Haridas S."/>
            <person name="Pangalinan J."/>
            <person name="Salamov A.A."/>
            <person name="Simmons B.A."/>
            <person name="Magnuson J.K."/>
            <person name="Chen J."/>
            <person name="Drula E."/>
            <person name="Henrissat B."/>
            <person name="Wiebenga A."/>
            <person name="Lubbers R.J."/>
            <person name="Gomes A.C."/>
            <person name="Makela M.R."/>
            <person name="Stajich J."/>
            <person name="Grigoriev I.V."/>
            <person name="Mortensen U.H."/>
            <person name="De Vries R.P."/>
            <person name="Baker S.E."/>
            <person name="Andersen M.R."/>
        </authorList>
    </citation>
    <scope>NUCLEOTIDE SEQUENCE [LARGE SCALE GENOMIC DNA]</scope>
    <source>
        <strain evidence="2 3">CBS 209.92</strain>
    </source>
</reference>
<proteinExistence type="predicted"/>
<dbReference type="EMBL" id="JBFTWV010000004">
    <property type="protein sequence ID" value="KAL2800131.1"/>
    <property type="molecule type" value="Genomic_DNA"/>
</dbReference>
<dbReference type="Pfam" id="PF00646">
    <property type="entry name" value="F-box"/>
    <property type="match status" value="1"/>
</dbReference>
<dbReference type="PROSITE" id="PS50181">
    <property type="entry name" value="FBOX"/>
    <property type="match status" value="1"/>
</dbReference>
<evidence type="ECO:0000313" key="3">
    <source>
        <dbReference type="Proteomes" id="UP001610563"/>
    </source>
</evidence>
<evidence type="ECO:0000313" key="2">
    <source>
        <dbReference type="EMBL" id="KAL2800131.1"/>
    </source>
</evidence>
<dbReference type="InterPro" id="IPR001810">
    <property type="entry name" value="F-box_dom"/>
</dbReference>
<sequence>MAVLLPELPAELLHIIASYLPNNSVKALRLTCRTLCSMAPLRLDRVFISANPLNIAVFRAVTDSETFRYKVTEIIYDDARLMKPPERDTWNLEGDDGYEYGRDLETDEDDYTCSSPWFTSQLRRNKADMPYRRGGGLRAPEDPLLAEHRGSELAPALCWQYYQNLLQQQEDVIFSRKDVEAFVYGLRKFPNLKRITLTPAAHGHLWGPLYETPMIRAFPKGFNYPIPRGWPTGQRVWDAPQAQSWEDAEVRNEYRGFSIITRVLAEYAAHHISELTINANSLPTGLNCRVFEEPNTEYNNFATLLRRPGFRRLDLALLVGGQERAGWRCYRSRLLSRALANSHSLEHLTLTTTVDANLAYDDEIVPSSNGGSRAQFVPLCTILPVENFHSLAHFGLCNFLVDKDDIIDLLKALSPTLRSLFLGHLWFVKDGGSLEELLEDMREKLDWRGRHDPAARPMVSFSVPTDYSRVGHAIFVEKEAHEFLYGDGPNPLVWITDSGSVCPPVGVVRDAFLPGFEWSSSNSLDLSR</sequence>
<gene>
    <name evidence="2" type="ORF">BJX66DRAFT_350916</name>
</gene>
<comment type="caution">
    <text evidence="2">The sequence shown here is derived from an EMBL/GenBank/DDBJ whole genome shotgun (WGS) entry which is preliminary data.</text>
</comment>
<protein>
    <recommendedName>
        <fullName evidence="1">F-box domain-containing protein</fullName>
    </recommendedName>
</protein>
<dbReference type="SUPFAM" id="SSF81383">
    <property type="entry name" value="F-box domain"/>
    <property type="match status" value="1"/>
</dbReference>
<accession>A0ABR4GMM5</accession>
<dbReference type="InterPro" id="IPR036047">
    <property type="entry name" value="F-box-like_dom_sf"/>
</dbReference>
<feature type="domain" description="F-box" evidence="1">
    <location>
        <begin position="2"/>
        <end position="50"/>
    </location>
</feature>
<keyword evidence="3" id="KW-1185">Reference proteome</keyword>
<name>A0ABR4GMM5_9EURO</name>
<dbReference type="Proteomes" id="UP001610563">
    <property type="component" value="Unassembled WGS sequence"/>
</dbReference>
<organism evidence="2 3">
    <name type="scientific">Aspergillus keveii</name>
    <dbReference type="NCBI Taxonomy" id="714993"/>
    <lineage>
        <taxon>Eukaryota</taxon>
        <taxon>Fungi</taxon>
        <taxon>Dikarya</taxon>
        <taxon>Ascomycota</taxon>
        <taxon>Pezizomycotina</taxon>
        <taxon>Eurotiomycetes</taxon>
        <taxon>Eurotiomycetidae</taxon>
        <taxon>Eurotiales</taxon>
        <taxon>Aspergillaceae</taxon>
        <taxon>Aspergillus</taxon>
        <taxon>Aspergillus subgen. Nidulantes</taxon>
    </lineage>
</organism>
<evidence type="ECO:0000259" key="1">
    <source>
        <dbReference type="PROSITE" id="PS50181"/>
    </source>
</evidence>